<accession>A0ACC1HBJ1</accession>
<gene>
    <name evidence="1" type="ORF">EV182_004490</name>
</gene>
<protein>
    <submittedName>
        <fullName evidence="1">Uncharacterized protein</fullName>
    </submittedName>
</protein>
<comment type="caution">
    <text evidence="1">The sequence shown here is derived from an EMBL/GenBank/DDBJ whole genome shotgun (WGS) entry which is preliminary data.</text>
</comment>
<evidence type="ECO:0000313" key="2">
    <source>
        <dbReference type="Proteomes" id="UP001145114"/>
    </source>
</evidence>
<reference evidence="1" key="1">
    <citation type="submission" date="2022-06" db="EMBL/GenBank/DDBJ databases">
        <title>Phylogenomic reconstructions and comparative analyses of Kickxellomycotina fungi.</title>
        <authorList>
            <person name="Reynolds N.K."/>
            <person name="Stajich J.E."/>
            <person name="Barry K."/>
            <person name="Grigoriev I.V."/>
            <person name="Crous P."/>
            <person name="Smith M.E."/>
        </authorList>
    </citation>
    <scope>NUCLEOTIDE SEQUENCE</scope>
    <source>
        <strain evidence="1">RSA 2271</strain>
    </source>
</reference>
<dbReference type="EMBL" id="JAMZIH010006529">
    <property type="protein sequence ID" value="KAJ1673822.1"/>
    <property type="molecule type" value="Genomic_DNA"/>
</dbReference>
<sequence length="340" mass="38008">SKEEKARKKADEGAAETSTTVSGAPTKGPVNEDEDEAKSEAGEMDDAMNIDENENHDGNVGGGNGAAATKKHQHHRRQVGKPPRQGSEPPPRAGAASPPTPLHRGYDETQLRRSRKICWELAERVVSLLKLSREAELEQHGMLMWNMQCVAYTAIILVDHIHSGTTEEAWDAMIKLLEILRGIRWVAWRKPVHVLLYIVVYSLLDPKLRLKAPGTASSGLMEELGDGLVRPTTISPTTLDSNNPFPPNHVLSIAMGSLNMTPYDFFTPIFPLLTEKDVLEEEGGAWAFLVDMARKYWDGLREQDDEVQKSVWYTSEIFNYFPVCWSQGRHPDSDRNTVII</sequence>
<proteinExistence type="predicted"/>
<feature type="non-terminal residue" evidence="1">
    <location>
        <position position="1"/>
    </location>
</feature>
<keyword evidence="2" id="KW-1185">Reference proteome</keyword>
<dbReference type="Proteomes" id="UP001145114">
    <property type="component" value="Unassembled WGS sequence"/>
</dbReference>
<name>A0ACC1HBJ1_9FUNG</name>
<organism evidence="1 2">
    <name type="scientific">Spiromyces aspiralis</name>
    <dbReference type="NCBI Taxonomy" id="68401"/>
    <lineage>
        <taxon>Eukaryota</taxon>
        <taxon>Fungi</taxon>
        <taxon>Fungi incertae sedis</taxon>
        <taxon>Zoopagomycota</taxon>
        <taxon>Kickxellomycotina</taxon>
        <taxon>Kickxellomycetes</taxon>
        <taxon>Kickxellales</taxon>
        <taxon>Kickxellaceae</taxon>
        <taxon>Spiromyces</taxon>
    </lineage>
</organism>
<evidence type="ECO:0000313" key="1">
    <source>
        <dbReference type="EMBL" id="KAJ1673822.1"/>
    </source>
</evidence>